<name>A0A4S4KCB5_9APHY</name>
<accession>A0A4S4KCB5</accession>
<protein>
    <recommendedName>
        <fullName evidence="3">F-box domain-containing protein</fullName>
    </recommendedName>
</protein>
<comment type="caution">
    <text evidence="1">The sequence shown here is derived from an EMBL/GenBank/DDBJ whole genome shotgun (WGS) entry which is preliminary data.</text>
</comment>
<evidence type="ECO:0008006" key="3">
    <source>
        <dbReference type="Google" id="ProtNLM"/>
    </source>
</evidence>
<organism evidence="1 2">
    <name type="scientific">Hermanssonia centrifuga</name>
    <dbReference type="NCBI Taxonomy" id="98765"/>
    <lineage>
        <taxon>Eukaryota</taxon>
        <taxon>Fungi</taxon>
        <taxon>Dikarya</taxon>
        <taxon>Basidiomycota</taxon>
        <taxon>Agaricomycotina</taxon>
        <taxon>Agaricomycetes</taxon>
        <taxon>Polyporales</taxon>
        <taxon>Meruliaceae</taxon>
        <taxon>Hermanssonia</taxon>
    </lineage>
</organism>
<dbReference type="EMBL" id="SGPJ01000296">
    <property type="protein sequence ID" value="THG95691.1"/>
    <property type="molecule type" value="Genomic_DNA"/>
</dbReference>
<evidence type="ECO:0000313" key="2">
    <source>
        <dbReference type="Proteomes" id="UP000309038"/>
    </source>
</evidence>
<dbReference type="Proteomes" id="UP000309038">
    <property type="component" value="Unassembled WGS sequence"/>
</dbReference>
<evidence type="ECO:0000313" key="1">
    <source>
        <dbReference type="EMBL" id="THG95691.1"/>
    </source>
</evidence>
<gene>
    <name evidence="1" type="ORF">EW026_g6006</name>
</gene>
<keyword evidence="2" id="KW-1185">Reference proteome</keyword>
<reference evidence="1 2" key="1">
    <citation type="submission" date="2019-02" db="EMBL/GenBank/DDBJ databases">
        <title>Genome sequencing of the rare red list fungi Phlebia centrifuga.</title>
        <authorList>
            <person name="Buettner E."/>
            <person name="Kellner H."/>
        </authorList>
    </citation>
    <scope>NUCLEOTIDE SEQUENCE [LARGE SCALE GENOMIC DNA]</scope>
    <source>
        <strain evidence="1 2">DSM 108282</strain>
    </source>
</reference>
<sequence>MPLIEDGHSTDPDTGILTLPVELVEQIFQQIDNLQDTICLSLASTSFLRLGHKYIGKEMKDSLGRWAGGRLVWITDMGTRVHDVHFPAGILTGAEMTELLRFPGRAKVHKEELRAELRVGDWIKQKFRRVDPISRPKFYWSSSGSRLKGFDGTMFTKLATPQYRMTGCEHHCWVLCNESKREYIRAAALAEVDRKSPGAKENSGLALYVMNFIPWKPDYQPVTFEDPHRGPWAGDRFRITTLDDIAGLEENKWKDITDEAVETLYGIRRDMIDMQAVHLM</sequence>
<proteinExistence type="predicted"/>
<dbReference type="AlphaFoldDB" id="A0A4S4KCB5"/>